<keyword evidence="6" id="KW-0067">ATP-binding</keyword>
<comment type="catalytic activity">
    <reaction evidence="8">
        <text>L-seryl-[protein] + ATP = O-phospho-L-seryl-[protein] + ADP + H(+)</text>
        <dbReference type="Rhea" id="RHEA:17989"/>
        <dbReference type="Rhea" id="RHEA-COMP:9863"/>
        <dbReference type="Rhea" id="RHEA-COMP:11604"/>
        <dbReference type="ChEBI" id="CHEBI:15378"/>
        <dbReference type="ChEBI" id="CHEBI:29999"/>
        <dbReference type="ChEBI" id="CHEBI:30616"/>
        <dbReference type="ChEBI" id="CHEBI:83421"/>
        <dbReference type="ChEBI" id="CHEBI:456216"/>
        <dbReference type="EC" id="2.7.11.1"/>
    </reaction>
</comment>
<evidence type="ECO:0000256" key="6">
    <source>
        <dbReference type="ARBA" id="ARBA00022840"/>
    </source>
</evidence>
<dbReference type="PROSITE" id="PS00108">
    <property type="entry name" value="PROTEIN_KINASE_ST"/>
    <property type="match status" value="1"/>
</dbReference>
<keyword evidence="4" id="KW-0547">Nucleotide-binding</keyword>
<reference evidence="12" key="1">
    <citation type="journal article" date="2017" name="Nucleic Acids Res.">
        <title>Proteogenomics produces comprehensive and highly accurate protein-coding gene annotation in a complete genome assembly of Malassezia sympodialis.</title>
        <authorList>
            <person name="Zhu Y."/>
            <person name="Engstroem P.G."/>
            <person name="Tellgren-Roth C."/>
            <person name="Baudo C.D."/>
            <person name="Kennell J.C."/>
            <person name="Sun S."/>
            <person name="Billmyre R.B."/>
            <person name="Schroeder M.S."/>
            <person name="Andersson A."/>
            <person name="Holm T."/>
            <person name="Sigurgeirsson B."/>
            <person name="Wu G."/>
            <person name="Sankaranarayanan S.R."/>
            <person name="Siddharthan R."/>
            <person name="Sanyal K."/>
            <person name="Lundeberg J."/>
            <person name="Nystedt B."/>
            <person name="Boekhout T."/>
            <person name="Dawson T.L. Jr."/>
            <person name="Heitman J."/>
            <person name="Scheynius A."/>
            <person name="Lehtioe J."/>
        </authorList>
    </citation>
    <scope>NUCLEOTIDE SEQUENCE [LARGE SCALE GENOMIC DNA]</scope>
    <source>
        <strain evidence="12">ATCC 42132</strain>
    </source>
</reference>
<feature type="region of interest" description="Disordered" evidence="9">
    <location>
        <begin position="625"/>
        <end position="660"/>
    </location>
</feature>
<feature type="region of interest" description="Disordered" evidence="9">
    <location>
        <begin position="358"/>
        <end position="383"/>
    </location>
</feature>
<dbReference type="EMBL" id="LT671821">
    <property type="protein sequence ID" value="SHO76333.1"/>
    <property type="molecule type" value="Genomic_DNA"/>
</dbReference>
<feature type="region of interest" description="Disordered" evidence="9">
    <location>
        <begin position="514"/>
        <end position="608"/>
    </location>
</feature>
<feature type="compositionally biased region" description="Low complexity" evidence="9">
    <location>
        <begin position="645"/>
        <end position="655"/>
    </location>
</feature>
<dbReference type="SMART" id="SM00220">
    <property type="entry name" value="S_TKc"/>
    <property type="match status" value="1"/>
</dbReference>
<feature type="compositionally biased region" description="Polar residues" evidence="9">
    <location>
        <begin position="578"/>
        <end position="600"/>
    </location>
</feature>
<evidence type="ECO:0000256" key="8">
    <source>
        <dbReference type="ARBA" id="ARBA00048679"/>
    </source>
</evidence>
<comment type="catalytic activity">
    <reaction evidence="7">
        <text>L-threonyl-[protein] + ATP = O-phospho-L-threonyl-[protein] + ADP + H(+)</text>
        <dbReference type="Rhea" id="RHEA:46608"/>
        <dbReference type="Rhea" id="RHEA-COMP:11060"/>
        <dbReference type="Rhea" id="RHEA-COMP:11605"/>
        <dbReference type="ChEBI" id="CHEBI:15378"/>
        <dbReference type="ChEBI" id="CHEBI:30013"/>
        <dbReference type="ChEBI" id="CHEBI:30616"/>
        <dbReference type="ChEBI" id="CHEBI:61977"/>
        <dbReference type="ChEBI" id="CHEBI:456216"/>
        <dbReference type="EC" id="2.7.11.1"/>
    </reaction>
</comment>
<keyword evidence="12" id="KW-1185">Reference proteome</keyword>
<dbReference type="InterPro" id="IPR011009">
    <property type="entry name" value="Kinase-like_dom_sf"/>
</dbReference>
<evidence type="ECO:0000256" key="2">
    <source>
        <dbReference type="ARBA" id="ARBA00022527"/>
    </source>
</evidence>
<feature type="region of interest" description="Disordered" evidence="9">
    <location>
        <begin position="684"/>
        <end position="744"/>
    </location>
</feature>
<dbReference type="OMA" id="AYFERDH"/>
<dbReference type="InterPro" id="IPR000719">
    <property type="entry name" value="Prot_kinase_dom"/>
</dbReference>
<dbReference type="GO" id="GO:0005737">
    <property type="term" value="C:cytoplasm"/>
    <property type="evidence" value="ECO:0007669"/>
    <property type="project" value="TreeGrafter"/>
</dbReference>
<dbReference type="PANTHER" id="PTHR22967:SF57">
    <property type="entry name" value="AUXILIN, ISOFORM A-RELATED"/>
    <property type="match status" value="1"/>
</dbReference>
<gene>
    <name evidence="11" type="ORF">MSYG_0671</name>
</gene>
<evidence type="ECO:0000256" key="3">
    <source>
        <dbReference type="ARBA" id="ARBA00022679"/>
    </source>
</evidence>
<accession>A0A1M8A1N6</accession>
<dbReference type="PROSITE" id="PS50011">
    <property type="entry name" value="PROTEIN_KINASE_DOM"/>
    <property type="match status" value="1"/>
</dbReference>
<feature type="compositionally biased region" description="Basic and acidic residues" evidence="9">
    <location>
        <begin position="703"/>
        <end position="715"/>
    </location>
</feature>
<keyword evidence="3" id="KW-0808">Transferase</keyword>
<dbReference type="OrthoDB" id="2018507at2759"/>
<keyword evidence="5 11" id="KW-0418">Kinase</keyword>
<feature type="compositionally biased region" description="Low complexity" evidence="9">
    <location>
        <begin position="685"/>
        <end position="697"/>
    </location>
</feature>
<feature type="domain" description="Protein kinase" evidence="10">
    <location>
        <begin position="35"/>
        <end position="326"/>
    </location>
</feature>
<dbReference type="EC" id="2.7.11.1" evidence="1"/>
<evidence type="ECO:0000259" key="10">
    <source>
        <dbReference type="PROSITE" id="PS50011"/>
    </source>
</evidence>
<dbReference type="AlphaFoldDB" id="A0A1M8A1N6"/>
<dbReference type="Gene3D" id="1.10.510.10">
    <property type="entry name" value="Transferase(Phosphotransferase) domain 1"/>
    <property type="match status" value="1"/>
</dbReference>
<evidence type="ECO:0000256" key="4">
    <source>
        <dbReference type="ARBA" id="ARBA00022741"/>
    </source>
</evidence>
<keyword evidence="2 11" id="KW-0723">Serine/threonine-protein kinase</keyword>
<dbReference type="InterPro" id="IPR008271">
    <property type="entry name" value="Ser/Thr_kinase_AS"/>
</dbReference>
<evidence type="ECO:0000313" key="12">
    <source>
        <dbReference type="Proteomes" id="UP000186303"/>
    </source>
</evidence>
<evidence type="ECO:0000256" key="7">
    <source>
        <dbReference type="ARBA" id="ARBA00047899"/>
    </source>
</evidence>
<dbReference type="GO" id="GO:0007015">
    <property type="term" value="P:actin filament organization"/>
    <property type="evidence" value="ECO:0007669"/>
    <property type="project" value="TreeGrafter"/>
</dbReference>
<sequence>MAAPMAQGVPGALQPFRGQRQLQPGMRVRIGAHLVTVQRFLSQGGFACVYLVQAEAPVRLPGRPAPGDTQLVLKHMCVWDKGTLATVRAEVDHHRALQGHEAIVHFVEASAATLAGGGWEIFILMEYCRGGGLIDFLNSRLQHRLSETEVLSIFRDVCEGVQVLHHLDPVLLHRDLKIENVLLSTADPPRFKLCDFGSCIPVLTTLPARSADAIRRLELDLQQHTTMQYRAPEMVDLRQHVPITEKADIWALGVLLYKLCYYTTPFEAPGAGAPAIMHARYDVPATPAYSRDLQALIRSLLQVRPEDRPDIDTLLRDVRRKLDPAAPSPVADPPKRAARPESLILDVDEVATRFPSVGELSAHLDPPRRAATDPEPPAPPAARSVRAMVAEMNSSARPSTRERPLSVSILMEPSASSPGAPAHTLVDVDVSSSSDDEPEDAGATFRVRVRPTDPQRAAEAPASIVPSAADALHDLLVHAEGDADTTTDSVCAPETAELDSLAEHERALQGLLKGETPAEPPSRLADQHERAAAPHAGSAPSMPAVRAAPPKPRKPMVRPKPAALSLAAGTRRSAVHTPATSVLPDSQTKVASHTASTTPPKESPVADVPTGDLLAMNELPAARRAPQWDEPTPPAKTYVDASTSPRRPALALPVPAKDPPAPTHGIDAGTTVMAPTPRHAVPLTRSTSAQTAAQAHARGVRLTKRETQGSHETRATRMPVSPTEASEPSEGVSALIQKWQSQTL</sequence>
<evidence type="ECO:0000313" key="11">
    <source>
        <dbReference type="EMBL" id="SHO76333.1"/>
    </source>
</evidence>
<evidence type="ECO:0000256" key="1">
    <source>
        <dbReference type="ARBA" id="ARBA00012513"/>
    </source>
</evidence>
<feature type="region of interest" description="Disordered" evidence="9">
    <location>
        <begin position="318"/>
        <end position="342"/>
    </location>
</feature>
<feature type="region of interest" description="Disordered" evidence="9">
    <location>
        <begin position="412"/>
        <end position="462"/>
    </location>
</feature>
<evidence type="ECO:0000256" key="5">
    <source>
        <dbReference type="ARBA" id="ARBA00022777"/>
    </source>
</evidence>
<organism evidence="11 12">
    <name type="scientific">Malassezia sympodialis (strain ATCC 42132)</name>
    <name type="common">Atopic eczema-associated yeast</name>
    <dbReference type="NCBI Taxonomy" id="1230383"/>
    <lineage>
        <taxon>Eukaryota</taxon>
        <taxon>Fungi</taxon>
        <taxon>Dikarya</taxon>
        <taxon>Basidiomycota</taxon>
        <taxon>Ustilaginomycotina</taxon>
        <taxon>Malasseziomycetes</taxon>
        <taxon>Malasseziales</taxon>
        <taxon>Malasseziaceae</taxon>
        <taxon>Malassezia</taxon>
    </lineage>
</organism>
<dbReference type="Proteomes" id="UP000186303">
    <property type="component" value="Chromosome 1"/>
</dbReference>
<dbReference type="STRING" id="1230383.A0A1M8A1N6"/>
<protein>
    <recommendedName>
        <fullName evidence="1">non-specific serine/threonine protein kinase</fullName>
        <ecNumber evidence="1">2.7.11.1</ecNumber>
    </recommendedName>
</protein>
<dbReference type="VEuPathDB" id="FungiDB:MSYG_0671"/>
<dbReference type="SUPFAM" id="SSF56112">
    <property type="entry name" value="Protein kinase-like (PK-like)"/>
    <property type="match status" value="1"/>
</dbReference>
<dbReference type="GO" id="GO:0005524">
    <property type="term" value="F:ATP binding"/>
    <property type="evidence" value="ECO:0007669"/>
    <property type="project" value="UniProtKB-KW"/>
</dbReference>
<evidence type="ECO:0000256" key="9">
    <source>
        <dbReference type="SAM" id="MobiDB-lite"/>
    </source>
</evidence>
<dbReference type="PANTHER" id="PTHR22967">
    <property type="entry name" value="SERINE/THREONINE PROTEIN KINASE"/>
    <property type="match status" value="1"/>
</dbReference>
<name>A0A1M8A1N6_MALS4</name>
<proteinExistence type="predicted"/>
<dbReference type="GO" id="GO:0000147">
    <property type="term" value="P:actin cortical patch assembly"/>
    <property type="evidence" value="ECO:0007669"/>
    <property type="project" value="TreeGrafter"/>
</dbReference>
<dbReference type="Pfam" id="PF00069">
    <property type="entry name" value="Pkinase"/>
    <property type="match status" value="1"/>
</dbReference>
<dbReference type="GO" id="GO:0004674">
    <property type="term" value="F:protein serine/threonine kinase activity"/>
    <property type="evidence" value="ECO:0007669"/>
    <property type="project" value="UniProtKB-KW"/>
</dbReference>